<dbReference type="Gene3D" id="3.40.50.300">
    <property type="entry name" value="P-loop containing nucleotide triphosphate hydrolases"/>
    <property type="match status" value="1"/>
</dbReference>
<evidence type="ECO:0000256" key="9">
    <source>
        <dbReference type="ARBA" id="ARBA00022842"/>
    </source>
</evidence>
<keyword evidence="5" id="KW-0819">tRNA processing</keyword>
<protein>
    <recommendedName>
        <fullName evidence="3">tRNA threonylcarbamoyladenosine biosynthesis protein TsaE</fullName>
    </recommendedName>
    <alternativeName>
        <fullName evidence="10">t(6)A37 threonylcarbamoyladenosine biosynthesis protein TsaE</fullName>
    </alternativeName>
</protein>
<comment type="similarity">
    <text evidence="2">Belongs to the TsaE family.</text>
</comment>
<name>A0A1T4RY47_9FIRM</name>
<gene>
    <name evidence="11" type="ORF">SAMN02745885_02339</name>
</gene>
<evidence type="ECO:0000256" key="5">
    <source>
        <dbReference type="ARBA" id="ARBA00022694"/>
    </source>
</evidence>
<keyword evidence="12" id="KW-1185">Reference proteome</keyword>
<evidence type="ECO:0000313" key="11">
    <source>
        <dbReference type="EMBL" id="SKA20930.1"/>
    </source>
</evidence>
<organism evidence="11 12">
    <name type="scientific">Carboxydocella sporoproducens DSM 16521</name>
    <dbReference type="NCBI Taxonomy" id="1121270"/>
    <lineage>
        <taxon>Bacteria</taxon>
        <taxon>Bacillati</taxon>
        <taxon>Bacillota</taxon>
        <taxon>Clostridia</taxon>
        <taxon>Eubacteriales</taxon>
        <taxon>Clostridiales Family XVI. Incertae Sedis</taxon>
        <taxon>Carboxydocella</taxon>
    </lineage>
</organism>
<dbReference type="OrthoDB" id="9815896at2"/>
<keyword evidence="6" id="KW-0479">Metal-binding</keyword>
<keyword evidence="8" id="KW-0067">ATP-binding</keyword>
<dbReference type="Proteomes" id="UP000189933">
    <property type="component" value="Unassembled WGS sequence"/>
</dbReference>
<evidence type="ECO:0000313" key="12">
    <source>
        <dbReference type="Proteomes" id="UP000189933"/>
    </source>
</evidence>
<keyword evidence="9" id="KW-0460">Magnesium</keyword>
<evidence type="ECO:0000256" key="10">
    <source>
        <dbReference type="ARBA" id="ARBA00032441"/>
    </source>
</evidence>
<dbReference type="GO" id="GO:0046872">
    <property type="term" value="F:metal ion binding"/>
    <property type="evidence" value="ECO:0007669"/>
    <property type="project" value="UniProtKB-KW"/>
</dbReference>
<dbReference type="EMBL" id="FUXM01000038">
    <property type="protein sequence ID" value="SKA20930.1"/>
    <property type="molecule type" value="Genomic_DNA"/>
</dbReference>
<evidence type="ECO:0000256" key="3">
    <source>
        <dbReference type="ARBA" id="ARBA00019010"/>
    </source>
</evidence>
<dbReference type="SUPFAM" id="SSF52540">
    <property type="entry name" value="P-loop containing nucleoside triphosphate hydrolases"/>
    <property type="match status" value="1"/>
</dbReference>
<dbReference type="Pfam" id="PF02367">
    <property type="entry name" value="TsaE"/>
    <property type="match status" value="1"/>
</dbReference>
<evidence type="ECO:0000256" key="7">
    <source>
        <dbReference type="ARBA" id="ARBA00022741"/>
    </source>
</evidence>
<evidence type="ECO:0000256" key="6">
    <source>
        <dbReference type="ARBA" id="ARBA00022723"/>
    </source>
</evidence>
<accession>A0A1T4RY47</accession>
<dbReference type="NCBIfam" id="TIGR00150">
    <property type="entry name" value="T6A_YjeE"/>
    <property type="match status" value="1"/>
</dbReference>
<dbReference type="GO" id="GO:0002949">
    <property type="term" value="P:tRNA threonylcarbamoyladenosine modification"/>
    <property type="evidence" value="ECO:0007669"/>
    <property type="project" value="InterPro"/>
</dbReference>
<dbReference type="RefSeq" id="WP_078666336.1">
    <property type="nucleotide sequence ID" value="NZ_FUXM01000038.1"/>
</dbReference>
<evidence type="ECO:0000256" key="2">
    <source>
        <dbReference type="ARBA" id="ARBA00007599"/>
    </source>
</evidence>
<dbReference type="PANTHER" id="PTHR33540:SF2">
    <property type="entry name" value="TRNA THREONYLCARBAMOYLADENOSINE BIOSYNTHESIS PROTEIN TSAE"/>
    <property type="match status" value="1"/>
</dbReference>
<keyword evidence="4" id="KW-0963">Cytoplasm</keyword>
<reference evidence="12" key="1">
    <citation type="submission" date="2017-02" db="EMBL/GenBank/DDBJ databases">
        <authorList>
            <person name="Varghese N."/>
            <person name="Submissions S."/>
        </authorList>
    </citation>
    <scope>NUCLEOTIDE SEQUENCE [LARGE SCALE GENOMIC DNA]</scope>
    <source>
        <strain evidence="12">DSM 16521</strain>
    </source>
</reference>
<evidence type="ECO:0000256" key="4">
    <source>
        <dbReference type="ARBA" id="ARBA00022490"/>
    </source>
</evidence>
<comment type="subcellular location">
    <subcellularLocation>
        <location evidence="1">Cytoplasm</location>
    </subcellularLocation>
</comment>
<dbReference type="InterPro" id="IPR003442">
    <property type="entry name" value="T6A_TsaE"/>
</dbReference>
<dbReference type="InterPro" id="IPR027417">
    <property type="entry name" value="P-loop_NTPase"/>
</dbReference>
<evidence type="ECO:0000256" key="1">
    <source>
        <dbReference type="ARBA" id="ARBA00004496"/>
    </source>
</evidence>
<dbReference type="GO" id="GO:0005737">
    <property type="term" value="C:cytoplasm"/>
    <property type="evidence" value="ECO:0007669"/>
    <property type="project" value="UniProtKB-SubCell"/>
</dbReference>
<sequence length="162" mass="18342">MWQIVSNSPETTALLGEWLGQAAEAGLIVFLQGDLGAGKTHFAQGVARGLGITEPVNSPTFTIINEYRGRLPFYHMDLYRLTEPEEGLMLGIEEYWYGDGVSLVEWPERLEEYWPTHFLQVEIQYGTEENQRYITVTAFGALPARVLACWRQKGEEHGFTGN</sequence>
<dbReference type="PANTHER" id="PTHR33540">
    <property type="entry name" value="TRNA THREONYLCARBAMOYLADENOSINE BIOSYNTHESIS PROTEIN TSAE"/>
    <property type="match status" value="1"/>
</dbReference>
<proteinExistence type="inferred from homology"/>
<dbReference type="AlphaFoldDB" id="A0A1T4RY47"/>
<dbReference type="GO" id="GO:0005524">
    <property type="term" value="F:ATP binding"/>
    <property type="evidence" value="ECO:0007669"/>
    <property type="project" value="UniProtKB-KW"/>
</dbReference>
<keyword evidence="7" id="KW-0547">Nucleotide-binding</keyword>
<evidence type="ECO:0000256" key="8">
    <source>
        <dbReference type="ARBA" id="ARBA00022840"/>
    </source>
</evidence>